<evidence type="ECO:0000256" key="15">
    <source>
        <dbReference type="ARBA" id="ARBA00023170"/>
    </source>
</evidence>
<feature type="disulfide bond" evidence="19">
    <location>
        <begin position="206"/>
        <end position="228"/>
    </location>
</feature>
<dbReference type="GO" id="GO:0030424">
    <property type="term" value="C:axon"/>
    <property type="evidence" value="ECO:0007669"/>
    <property type="project" value="TreeGrafter"/>
</dbReference>
<dbReference type="PROSITE" id="PS01286">
    <property type="entry name" value="FA58C_2"/>
    <property type="match status" value="2"/>
</dbReference>
<evidence type="ECO:0000256" key="4">
    <source>
        <dbReference type="ARBA" id="ARBA00022674"/>
    </source>
</evidence>
<evidence type="ECO:0000256" key="21">
    <source>
        <dbReference type="SAM" id="Phobius"/>
    </source>
</evidence>
<evidence type="ECO:0000256" key="3">
    <source>
        <dbReference type="ARBA" id="ARBA00022473"/>
    </source>
</evidence>
<protein>
    <recommendedName>
        <fullName evidence="17">Neuropilin</fullName>
    </recommendedName>
</protein>
<proteinExistence type="inferred from homology"/>
<feature type="binding site" evidence="18">
    <location>
        <position position="250"/>
    </location>
    <ligand>
        <name>Ca(2+)</name>
        <dbReference type="ChEBI" id="CHEBI:29108"/>
    </ligand>
</feature>
<dbReference type="InterPro" id="IPR050633">
    <property type="entry name" value="Neuropilin_MCO_CoagFactor"/>
</dbReference>
<feature type="signal peptide" evidence="22">
    <location>
        <begin position="1"/>
        <end position="19"/>
    </location>
</feature>
<keyword evidence="10 17" id="KW-0106">Calcium</keyword>
<keyword evidence="9 17" id="KW-0221">Differentiation</keyword>
<reference evidence="26 27" key="1">
    <citation type="journal article" date="2018" name="Nat. Ecol. Evol.">
        <title>Shark genomes provide insights into elasmobranch evolution and the origin of vertebrates.</title>
        <authorList>
            <person name="Hara Y"/>
            <person name="Yamaguchi K"/>
            <person name="Onimaru K"/>
            <person name="Kadota M"/>
            <person name="Koyanagi M"/>
            <person name="Keeley SD"/>
            <person name="Tatsumi K"/>
            <person name="Tanaka K"/>
            <person name="Motone F"/>
            <person name="Kageyama Y"/>
            <person name="Nozu R"/>
            <person name="Adachi N"/>
            <person name="Nishimura O"/>
            <person name="Nakagawa R"/>
            <person name="Tanegashima C"/>
            <person name="Kiyatake I"/>
            <person name="Matsumoto R"/>
            <person name="Murakumo K"/>
            <person name="Nishida K"/>
            <person name="Terakita A"/>
            <person name="Kuratani S"/>
            <person name="Sato K"/>
            <person name="Hyodo S Kuraku.S."/>
        </authorList>
    </citation>
    <scope>NUCLEOTIDE SEQUENCE [LARGE SCALE GENOMIC DNA]</scope>
</reference>
<dbReference type="FunFam" id="2.60.120.260:FF:000013">
    <property type="entry name" value="Neuropilin"/>
    <property type="match status" value="1"/>
</dbReference>
<keyword evidence="14 19" id="KW-1015">Disulfide bond</keyword>
<evidence type="ECO:0000313" key="26">
    <source>
        <dbReference type="EMBL" id="GCC30332.1"/>
    </source>
</evidence>
<dbReference type="GO" id="GO:0001525">
    <property type="term" value="P:angiogenesis"/>
    <property type="evidence" value="ECO:0007669"/>
    <property type="project" value="InterPro"/>
</dbReference>
<dbReference type="GO" id="GO:0008201">
    <property type="term" value="F:heparin binding"/>
    <property type="evidence" value="ECO:0007669"/>
    <property type="project" value="UniProtKB-KW"/>
</dbReference>
<evidence type="ECO:0000256" key="7">
    <source>
        <dbReference type="ARBA" id="ARBA00022729"/>
    </source>
</evidence>
<evidence type="ECO:0000256" key="10">
    <source>
        <dbReference type="ARBA" id="ARBA00022837"/>
    </source>
</evidence>
<evidence type="ECO:0000256" key="14">
    <source>
        <dbReference type="ARBA" id="ARBA00023157"/>
    </source>
</evidence>
<dbReference type="SUPFAM" id="SSF49785">
    <property type="entry name" value="Galactose-binding domain-like"/>
    <property type="match status" value="2"/>
</dbReference>
<dbReference type="CDD" id="cd00041">
    <property type="entry name" value="CUB"/>
    <property type="match status" value="2"/>
</dbReference>
<keyword evidence="11 17" id="KW-0524">Neurogenesis</keyword>
<keyword evidence="3 17" id="KW-0217">Developmental protein</keyword>
<dbReference type="PANTHER" id="PTHR46806">
    <property type="entry name" value="F5/8 TYPE C DOMAIN-CONTAINING PROTEIN"/>
    <property type="match status" value="1"/>
</dbReference>
<dbReference type="AlphaFoldDB" id="A0A401SIW2"/>
<keyword evidence="7 22" id="KW-0732">Signal</keyword>
<evidence type="ECO:0000259" key="24">
    <source>
        <dbReference type="PROSITE" id="PS50022"/>
    </source>
</evidence>
<dbReference type="GO" id="GO:0045211">
    <property type="term" value="C:postsynaptic membrane"/>
    <property type="evidence" value="ECO:0007669"/>
    <property type="project" value="TreeGrafter"/>
</dbReference>
<dbReference type="Gene3D" id="2.60.120.290">
    <property type="entry name" value="Spermadhesin, CUB domain"/>
    <property type="match status" value="2"/>
</dbReference>
<dbReference type="Proteomes" id="UP000287033">
    <property type="component" value="Unassembled WGS sequence"/>
</dbReference>
<keyword evidence="16" id="KW-0325">Glycoprotein</keyword>
<dbReference type="InterPro" id="IPR000998">
    <property type="entry name" value="MAM_dom"/>
</dbReference>
<dbReference type="GO" id="GO:0046872">
    <property type="term" value="F:metal ion binding"/>
    <property type="evidence" value="ECO:0007669"/>
    <property type="project" value="UniProtKB-UniRule"/>
</dbReference>
<dbReference type="SMART" id="SM00137">
    <property type="entry name" value="MAM"/>
    <property type="match status" value="1"/>
</dbReference>
<feature type="transmembrane region" description="Helical" evidence="21">
    <location>
        <begin position="890"/>
        <end position="915"/>
    </location>
</feature>
<comment type="similarity">
    <text evidence="2 17">Belongs to the neuropilin family.</text>
</comment>
<dbReference type="GO" id="GO:0005021">
    <property type="term" value="F:vascular endothelial growth factor receptor activity"/>
    <property type="evidence" value="ECO:0007669"/>
    <property type="project" value="InterPro"/>
</dbReference>
<feature type="disulfide bond" evidence="19">
    <location>
        <begin position="275"/>
        <end position="425"/>
    </location>
</feature>
<dbReference type="InterPro" id="IPR008979">
    <property type="entry name" value="Galactose-bd-like_sf"/>
</dbReference>
<evidence type="ECO:0000259" key="25">
    <source>
        <dbReference type="PROSITE" id="PS50060"/>
    </source>
</evidence>
<dbReference type="InterPro" id="IPR014648">
    <property type="entry name" value="Neuropilin"/>
</dbReference>
<comment type="caution">
    <text evidence="20">Lacks conserved residue(s) required for the propagation of feature annotation.</text>
</comment>
<evidence type="ECO:0000256" key="20">
    <source>
        <dbReference type="PROSITE-ProRule" id="PRU00059"/>
    </source>
</evidence>
<keyword evidence="12 21" id="KW-1133">Transmembrane helix</keyword>
<evidence type="ECO:0000256" key="16">
    <source>
        <dbReference type="ARBA" id="ARBA00023180"/>
    </source>
</evidence>
<dbReference type="OMA" id="XYDFIEI"/>
<evidence type="ECO:0000256" key="1">
    <source>
        <dbReference type="ARBA" id="ARBA00004479"/>
    </source>
</evidence>
<dbReference type="FunFam" id="2.60.120.290:FF:000010">
    <property type="entry name" value="Neuropilin"/>
    <property type="match status" value="1"/>
</dbReference>
<dbReference type="SMART" id="SM00042">
    <property type="entry name" value="CUB"/>
    <property type="match status" value="2"/>
</dbReference>
<keyword evidence="4" id="KW-0358">Heparin-binding</keyword>
<dbReference type="PRINTS" id="PR00020">
    <property type="entry name" value="MAMDOMAIN"/>
</dbReference>
<dbReference type="InterPro" id="IPR000859">
    <property type="entry name" value="CUB_dom"/>
</dbReference>
<dbReference type="PANTHER" id="PTHR46806:SF2">
    <property type="entry name" value="NEUROPILIN-2"/>
    <property type="match status" value="1"/>
</dbReference>
<feature type="domain" description="CUB" evidence="23">
    <location>
        <begin position="26"/>
        <end position="140"/>
    </location>
</feature>
<evidence type="ECO:0000256" key="22">
    <source>
        <dbReference type="SAM" id="SignalP"/>
    </source>
</evidence>
<feature type="binding site" evidence="18">
    <location>
        <position position="195"/>
    </location>
    <ligand>
        <name>Ca(2+)</name>
        <dbReference type="ChEBI" id="CHEBI:29108"/>
    </ligand>
</feature>
<dbReference type="SMART" id="SM00231">
    <property type="entry name" value="FA58C"/>
    <property type="match status" value="2"/>
</dbReference>
<feature type="domain" description="F5/8 type C" evidence="24">
    <location>
        <begin position="275"/>
        <end position="425"/>
    </location>
</feature>
<evidence type="ECO:0000256" key="8">
    <source>
        <dbReference type="ARBA" id="ARBA00022737"/>
    </source>
</evidence>
<dbReference type="Pfam" id="PF11980">
    <property type="entry name" value="DUF3481"/>
    <property type="match status" value="1"/>
</dbReference>
<dbReference type="Pfam" id="PF00431">
    <property type="entry name" value="CUB"/>
    <property type="match status" value="2"/>
</dbReference>
<feature type="disulfide bond" evidence="19">
    <location>
        <begin position="432"/>
        <end position="593"/>
    </location>
</feature>
<feature type="chain" id="PRO_5019520534" description="Neuropilin" evidence="22">
    <location>
        <begin position="20"/>
        <end position="956"/>
    </location>
</feature>
<dbReference type="Pfam" id="PF00629">
    <property type="entry name" value="MAM"/>
    <property type="match status" value="1"/>
</dbReference>
<evidence type="ECO:0000256" key="9">
    <source>
        <dbReference type="ARBA" id="ARBA00022782"/>
    </source>
</evidence>
<dbReference type="STRING" id="137246.A0A401SIW2"/>
<dbReference type="GO" id="GO:0007411">
    <property type="term" value="P:axon guidance"/>
    <property type="evidence" value="ECO:0007669"/>
    <property type="project" value="InterPro"/>
</dbReference>
<sequence>MRSPAALWVIWCLFTLGAGENGDAQCGDRLNAGEAGYITSPGYPQDYMAHQTCEWVIYAPESHQKILLNFNPHFELEKHDCRYDYIEIRDGDAESADLLGKHCGNIAPSSIISSGSSLYIKFVSDYAHQGAGFSLRYEIYRTGSDDCSKNFTAPSGTIESPSFPDKYPHNLYCTYIIQAPPRSEVILTMLTFDLEYDPLQIAPTDCRYDRLDVWDGLPEVSPLIGRYCGSKIPAVIRSDTGIMSLTFHTDMAVAKDGFSAVYNITTKDTADSYQCNSPLGMESGQISNMQITASSSYTFGNWDATQGRLNYQVNGWTPNEDTVREWIQVDLGILKIVTGIATQGAISVDTAKTYFVSTYKLEVSSNGEDWMVYRQGKNHKLFPANTDGNEVVLNTLTPPVLARFVRIRPQIWKNGISMRFELYGCQITNAPCSDMLGMLSGIIPDSQITASSTRDYHWSPGSARLIASRSGWYPRQPHPPPGTEWLQVALPTPKTVSAIIIQGARGASVMDGGTGGENKAFVRKFKLAYSMNGANWTFVKESGGSRHKMFEGNMNYDTPEIRRFDPVPARFVRVYPERWSPAGIGMRFELQGCDLMATTTSAATVASTQWVGENVTEAPCASGGDPSCVTIEIPTSIEGFNCSFGDSRDNELCGWTHDPSAAFRWMVHSGSSKFEDVGLNQDHNTGKWNYLHIEATKMTEGQRARLLSPMVPPINSHRCMVFWYRMRGANVGTLRVLLRKKTNDVMLWSLRGDQGDKWKEGKIILPGYNVDYQVIIEGIAGSDASEDLAVDDIAIASHMSLDQCIQPISAFPGIHPTDIPTGREMISHADEGMQFEPFGEADNYIYGRDVGSDLNAWRDRDSSTVLPADGMSVTPTSGKDKNWLYSLDPILVTIIVMSSVGVLLGAVCAGLLLYCTCSYAGLSSRSSTTLENYNFELYDGIKHKVKMNQQKCCSEA</sequence>
<feature type="domain" description="MAM" evidence="25">
    <location>
        <begin position="640"/>
        <end position="806"/>
    </location>
</feature>
<dbReference type="PROSITE" id="PS50060">
    <property type="entry name" value="MAM_2"/>
    <property type="match status" value="1"/>
</dbReference>
<dbReference type="InterPro" id="IPR035914">
    <property type="entry name" value="Sperma_CUB_dom_sf"/>
</dbReference>
<dbReference type="SUPFAM" id="SSF49899">
    <property type="entry name" value="Concanavalin A-like lectins/glucanases"/>
    <property type="match status" value="1"/>
</dbReference>
<evidence type="ECO:0000259" key="23">
    <source>
        <dbReference type="PROSITE" id="PS01180"/>
    </source>
</evidence>
<dbReference type="OrthoDB" id="6155811at2759"/>
<feature type="binding site" evidence="18">
    <location>
        <position position="209"/>
    </location>
    <ligand>
        <name>Ca(2+)</name>
        <dbReference type="ChEBI" id="CHEBI:29108"/>
    </ligand>
</feature>
<feature type="disulfide bond" evidence="19 20">
    <location>
        <begin position="26"/>
        <end position="53"/>
    </location>
</feature>
<accession>A0A401SIW2</accession>
<comment type="caution">
    <text evidence="26">The sequence shown here is derived from an EMBL/GenBank/DDBJ whole genome shotgun (WGS) entry which is preliminary data.</text>
</comment>
<keyword evidence="13 17" id="KW-0472">Membrane</keyword>
<dbReference type="PROSITE" id="PS01285">
    <property type="entry name" value="FA58C_1"/>
    <property type="match status" value="1"/>
</dbReference>
<dbReference type="InterPro" id="IPR022579">
    <property type="entry name" value="Neuropilin_C"/>
</dbReference>
<organism evidence="26 27">
    <name type="scientific">Chiloscyllium punctatum</name>
    <name type="common">Brownbanded bambooshark</name>
    <name type="synonym">Hemiscyllium punctatum</name>
    <dbReference type="NCBI Taxonomy" id="137246"/>
    <lineage>
        <taxon>Eukaryota</taxon>
        <taxon>Metazoa</taxon>
        <taxon>Chordata</taxon>
        <taxon>Craniata</taxon>
        <taxon>Vertebrata</taxon>
        <taxon>Chondrichthyes</taxon>
        <taxon>Elasmobranchii</taxon>
        <taxon>Galeomorphii</taxon>
        <taxon>Galeoidea</taxon>
        <taxon>Orectolobiformes</taxon>
        <taxon>Hemiscylliidae</taxon>
        <taxon>Chiloscyllium</taxon>
    </lineage>
</organism>
<dbReference type="PROSITE" id="PS01180">
    <property type="entry name" value="CUB"/>
    <property type="match status" value="2"/>
</dbReference>
<dbReference type="Gene3D" id="2.60.120.260">
    <property type="entry name" value="Galactose-binding domain-like"/>
    <property type="match status" value="2"/>
</dbReference>
<dbReference type="Pfam" id="PF00754">
    <property type="entry name" value="F5_F8_type_C"/>
    <property type="match status" value="2"/>
</dbReference>
<comment type="subcellular location">
    <subcellularLocation>
        <location evidence="1">Membrane</location>
        <topology evidence="1">Single-pass type I membrane protein</topology>
    </subcellularLocation>
</comment>
<feature type="domain" description="F5/8 type C" evidence="24">
    <location>
        <begin position="432"/>
        <end position="593"/>
    </location>
</feature>
<evidence type="ECO:0000256" key="13">
    <source>
        <dbReference type="ARBA" id="ARBA00023136"/>
    </source>
</evidence>
<dbReference type="PROSITE" id="PS50022">
    <property type="entry name" value="FA58C_3"/>
    <property type="match status" value="2"/>
</dbReference>
<dbReference type="FunFam" id="2.60.120.260:FF:000002">
    <property type="entry name" value="Coagulation factor VIII"/>
    <property type="match status" value="1"/>
</dbReference>
<evidence type="ECO:0000256" key="19">
    <source>
        <dbReference type="PIRSR" id="PIRSR036960-2"/>
    </source>
</evidence>
<evidence type="ECO:0000256" key="6">
    <source>
        <dbReference type="ARBA" id="ARBA00022723"/>
    </source>
</evidence>
<dbReference type="SUPFAM" id="SSF49854">
    <property type="entry name" value="Spermadhesin, CUB domain"/>
    <property type="match status" value="2"/>
</dbReference>
<dbReference type="GO" id="GO:0017154">
    <property type="term" value="F:semaphorin receptor activity"/>
    <property type="evidence" value="ECO:0007669"/>
    <property type="project" value="InterPro"/>
</dbReference>
<name>A0A401SIW2_CHIPU</name>
<feature type="disulfide bond" evidence="19">
    <location>
        <begin position="81"/>
        <end position="103"/>
    </location>
</feature>
<evidence type="ECO:0000256" key="2">
    <source>
        <dbReference type="ARBA" id="ARBA00006078"/>
    </source>
</evidence>
<dbReference type="Gene3D" id="2.60.120.200">
    <property type="match status" value="1"/>
</dbReference>
<evidence type="ECO:0000256" key="12">
    <source>
        <dbReference type="ARBA" id="ARBA00022989"/>
    </source>
</evidence>
<dbReference type="CDD" id="cd00057">
    <property type="entry name" value="FA58C"/>
    <property type="match status" value="2"/>
</dbReference>
<dbReference type="CDD" id="cd06263">
    <property type="entry name" value="MAM"/>
    <property type="match status" value="1"/>
</dbReference>
<dbReference type="FunFam" id="2.60.120.290:FF:000003">
    <property type="entry name" value="Neuropilin"/>
    <property type="match status" value="1"/>
</dbReference>
<gene>
    <name evidence="26" type="ORF">chiPu_0008780</name>
</gene>
<evidence type="ECO:0000256" key="18">
    <source>
        <dbReference type="PIRSR" id="PIRSR036960-1"/>
    </source>
</evidence>
<keyword evidence="8" id="KW-0677">Repeat</keyword>
<feature type="domain" description="CUB" evidence="23">
    <location>
        <begin position="147"/>
        <end position="265"/>
    </location>
</feature>
<dbReference type="GO" id="GO:0098978">
    <property type="term" value="C:glutamatergic synapse"/>
    <property type="evidence" value="ECO:0007669"/>
    <property type="project" value="TreeGrafter"/>
</dbReference>
<dbReference type="EMBL" id="BEZZ01000297">
    <property type="protein sequence ID" value="GCC30332.1"/>
    <property type="molecule type" value="Genomic_DNA"/>
</dbReference>
<evidence type="ECO:0000256" key="5">
    <source>
        <dbReference type="ARBA" id="ARBA00022692"/>
    </source>
</evidence>
<dbReference type="InterPro" id="IPR013320">
    <property type="entry name" value="ConA-like_dom_sf"/>
</dbReference>
<keyword evidence="15 17" id="KW-0675">Receptor</keyword>
<keyword evidence="27" id="KW-1185">Reference proteome</keyword>
<dbReference type="InterPro" id="IPR000421">
    <property type="entry name" value="FA58C"/>
</dbReference>
<keyword evidence="5 21" id="KW-0812">Transmembrane</keyword>
<evidence type="ECO:0000256" key="11">
    <source>
        <dbReference type="ARBA" id="ARBA00022902"/>
    </source>
</evidence>
<dbReference type="PIRSF" id="PIRSF036960">
    <property type="entry name" value="Neuropilin"/>
    <property type="match status" value="1"/>
</dbReference>
<evidence type="ECO:0000313" key="27">
    <source>
        <dbReference type="Proteomes" id="UP000287033"/>
    </source>
</evidence>
<keyword evidence="6 18" id="KW-0479">Metal-binding</keyword>
<feature type="disulfide bond" evidence="19">
    <location>
        <begin position="147"/>
        <end position="173"/>
    </location>
</feature>
<evidence type="ECO:0000256" key="17">
    <source>
        <dbReference type="PIRNR" id="PIRNR036960"/>
    </source>
</evidence>